<organism evidence="1 2">
    <name type="scientific">Tritrichomonas musculus</name>
    <dbReference type="NCBI Taxonomy" id="1915356"/>
    <lineage>
        <taxon>Eukaryota</taxon>
        <taxon>Metamonada</taxon>
        <taxon>Parabasalia</taxon>
        <taxon>Tritrichomonadida</taxon>
        <taxon>Tritrichomonadidae</taxon>
        <taxon>Tritrichomonas</taxon>
    </lineage>
</organism>
<evidence type="ECO:0008006" key="3">
    <source>
        <dbReference type="Google" id="ProtNLM"/>
    </source>
</evidence>
<keyword evidence="2" id="KW-1185">Reference proteome</keyword>
<protein>
    <recommendedName>
        <fullName evidence="3">VWFA domain-containing protein</fullName>
    </recommendedName>
</protein>
<reference evidence="1 2" key="1">
    <citation type="submission" date="2024-04" db="EMBL/GenBank/DDBJ databases">
        <title>Tritrichomonas musculus Genome.</title>
        <authorList>
            <person name="Alves-Ferreira E."/>
            <person name="Grigg M."/>
            <person name="Lorenzi H."/>
            <person name="Galac M."/>
        </authorList>
    </citation>
    <scope>NUCLEOTIDE SEQUENCE [LARGE SCALE GENOMIC DNA]</scope>
    <source>
        <strain evidence="1 2">EAF2021</strain>
    </source>
</reference>
<dbReference type="Gene3D" id="3.40.50.300">
    <property type="entry name" value="P-loop containing nucleotide triphosphate hydrolases"/>
    <property type="match status" value="1"/>
</dbReference>
<dbReference type="InterPro" id="IPR027417">
    <property type="entry name" value="P-loop_NTPase"/>
</dbReference>
<sequence length="2356" mass="276369">MSIDEKEGFFNKAICSLKTPKSSIFPEAITNSFNKNNLLFIKVARPAHCYHCILSITRIISRRTKKAFFLNEKALIFCQSDGKFAEKVLDIPKTSNQDSSRFNQELTYFLIHPEILNEEDHSLLVDFANTRFNSIESKNLPKVVVISSISYKQICFKHSRKFDEVEFEIGDDLLPYLYELSKPLSHNNECHYHLYYSERAGAGKTHQIFKDFEAAEKKENDKLHSFFIDVGSNDLPVLDYKCDFIHYDLSPDLFDNDYRFFDKMWVFSILRYHIRPDGNEMITPRNIFFEAPTLTKKQYPDGGFISEYDFPIYVDEYHKISVKDDEKVGIKDVIHHNSFYNIIKYSDIKVELPEAVKIFCPKIFGKEINFTDDLLLTAAKIFYKDFVFERSNFIPRILEEFNLFMKEFCEGLQIKEEKSLAIFILLLRTNFHVWNFESLFDKQKQPKSFIIMANQSLFSNKPDRNKWNLLCFSSKNEKIEWDTSHFSEFIQSKIGIISDSTILDNNLFTKLKDDKNIVVYSNHLNYVNDQIYFFNIIRSFFYSIDNPKNKYSQITDGVILNNFKQSEKYEKLQNHLTEIYEEKSEAKYIQNWTNELDSISEIFQKYKLQPKDLLDSLTKKEEVKSICNMTLTMTIVKRFVIMIIRIILKQPIIFEGFTGVGKTLSVQLLSTLIKITPVNKNLDYNNGFSWSYHQIDCHGALQLDEVLKTLDIETNKSDQVNMKQIFFFDELNTSPVSSYIINEMNNYYMKSKYYKDKSIVFIAAINPYLKINFLARSLSRVGIKQIIPNRISKLKLCRIPPSDIYDIYECIDLNKLAYNVRELSYSSKMIVLQSDPEFFQIDDNVPKESEYQNEQFYPPDESETVHHIIMIYLNNLMDQTYKSSFKQDNVGKRFLKLICPENKENLNVIHNTIKKFKKNISIIIHKLLSIAFIEIRELMQLKSILSYRDVKRCMQFFIHFLRKLANVYIGKDGQTITEDILIKKIIPQSIVLSMMISIVFRFSGKSKVDTSDGYLSTSVQSEEEILSRFNKFGLQIKFSNDRSYYSLDIRSTLLKKLTAEGVWLKPLKDPISNKRLPCIKQPGDWIAILRNYSWLKCAKYVYDFENKVLNDNSSLFKLNTLLTHLFAISSCYSCSKNDKGSVIPCLIIGMPGTSKTLAIQKFIDYKSMKGNKKDNFFSSTYLSTRISEAEGLNSHYRDCASFMLTHKDSAAVCVIDELGLANLNETRPLKLLHYYFDKGIMMNSEKESTLVPVMSIASSNYALDFANMNRGILICTDLPTDEDISKAFCLSEKEAQKVIITSEELENFKKNYFKYNNFIDLIEDSEENNKKYVKFLEELWTLTPNKERPEMLTLRPLYLLFNTIFHSSSYNDFTVGNLCLYLISAISCSPSDSFEKLKLLIKNLIDKNNDIEEYRKIGEKINEQKYNNYNAFKQIFLGTEKDNYGFYKKFCEIVKAKAANPKENEYFNDIQNIIDRVHKKDKNKNDPVINSFKEFKKIIRNPTKNAKYKNINSILMKIAKNECFKELTHMVNNPKFDNYKLLRQKIIEEEENVSKRAFCLRTRNYECFDFIKELLERTTKHYQPKKDIEIRYVTIYPSDFKLNRQVTMDEAIQITIEKIQKNDPKIIYYMLIIGNVTLTDALLDLLNAPNENKASLTTRKPLISQSGFSVQLKGYPSNIVFCFIMNEKDFLNRNSADSFPIPLLDRLNHFYLDYDQLDEFGIIEKWKNKRNGIVSYSTPFTLIIRDYLKHFVTNVSEIPKYDSNTNKKILPVVFSTTDLAGTRDCYLYKGYENKIELVNLNEDEDEDEESKKLFNLNHDFVVLSITPDQVDRFGRANKNLKKLKNLAFKNNIELKYYCSNEYDKLYNLAQNPKCDIFFPLPSDYNLLDNDGSINKLIKDVRNNSKFEFEEEEKEEEEEEEAYEKQFKGIILTLTPMMEEINYDPPIELGIKNYEENEITTKKGKRKKVFLKKTIVLYDSEITSLKDLNDKINNSENASADSIIFRLNQFQIEHDRLIRDSLIKTANSNIINIIIIYHLKANIIPEGLYSSKEWPLFWIESVSQSPTSNYPSKKIVDSILFKKAYENNREEIFKVFIKEKYDELKTNYDIKIENRVLEKRVPKVKTQKKVRGVKVTKEIPEYLFDLIYRYSTKKFKDNHELFEGLIEDIKDECNDKYLDVDIKRKFFDIISEQMPLLVSIIRLFILNAELINDAKTVDEIDELMKKLAKGNDSFDYNFLQYLFDKSEIETKNYGQHKHNGIFFPELIFPEILKIYNTFISKNKNHIVDLKPVGYDKIDMEVISVFCSLQKTPFIQKNISLFCYNYLMDYLKGSGTAAPSDLMDIFIELLNKLLEKNE</sequence>
<comment type="caution">
    <text evidence="1">The sequence shown here is derived from an EMBL/GenBank/DDBJ whole genome shotgun (WGS) entry which is preliminary data.</text>
</comment>
<accession>A0ABR2HHE8</accession>
<dbReference type="PANTHER" id="PTHR22605">
    <property type="entry name" value="RZ-TYPE DOMAIN-CONTAINING PROTEIN"/>
    <property type="match status" value="1"/>
</dbReference>
<evidence type="ECO:0000313" key="1">
    <source>
        <dbReference type="EMBL" id="KAK8846495.1"/>
    </source>
</evidence>
<dbReference type="SUPFAM" id="SSF52540">
    <property type="entry name" value="P-loop containing nucleoside triphosphate hydrolases"/>
    <property type="match status" value="1"/>
</dbReference>
<dbReference type="EMBL" id="JAPFFF010000029">
    <property type="protein sequence ID" value="KAK8846495.1"/>
    <property type="molecule type" value="Genomic_DNA"/>
</dbReference>
<name>A0ABR2HHE8_9EUKA</name>
<proteinExistence type="predicted"/>
<dbReference type="Proteomes" id="UP001470230">
    <property type="component" value="Unassembled WGS sequence"/>
</dbReference>
<evidence type="ECO:0000313" key="2">
    <source>
        <dbReference type="Proteomes" id="UP001470230"/>
    </source>
</evidence>
<gene>
    <name evidence="1" type="ORF">M9Y10_020518</name>
</gene>
<dbReference type="PANTHER" id="PTHR22605:SF1">
    <property type="entry name" value="RZ-TYPE DOMAIN-CONTAINING PROTEIN"/>
    <property type="match status" value="1"/>
</dbReference>
<dbReference type="InterPro" id="IPR031248">
    <property type="entry name" value="RNF213"/>
</dbReference>